<name>A0ABT8G0D7_9MICO</name>
<dbReference type="Pfam" id="PF13380">
    <property type="entry name" value="CoA_binding_2"/>
    <property type="match status" value="1"/>
</dbReference>
<dbReference type="Gene3D" id="3.40.50.720">
    <property type="entry name" value="NAD(P)-binding Rossmann-like Domain"/>
    <property type="match status" value="1"/>
</dbReference>
<sequence>MTTIADAAKDFLSHERIAVTGVSSKPEGHGSNAVYVRLRELGRGPVAINPNSPVVEGDQAYASLSEVPGGVGAVVIGTRPAHARATVEEAARLGISHVWMHRAFGAGSVDHEAAEYGRAQGMTVLEGGCPLMFGDTSDGGHRFMCRMLQMTGAVPRKV</sequence>
<dbReference type="InterPro" id="IPR003781">
    <property type="entry name" value="CoA-bd"/>
</dbReference>
<dbReference type="EMBL" id="JAUHPV010000003">
    <property type="protein sequence ID" value="MDN4472600.1"/>
    <property type="molecule type" value="Genomic_DNA"/>
</dbReference>
<protein>
    <submittedName>
        <fullName evidence="2">CoA-binding protein</fullName>
    </submittedName>
</protein>
<evidence type="ECO:0000313" key="3">
    <source>
        <dbReference type="Proteomes" id="UP001172738"/>
    </source>
</evidence>
<dbReference type="InterPro" id="IPR036291">
    <property type="entry name" value="NAD(P)-bd_dom_sf"/>
</dbReference>
<evidence type="ECO:0000259" key="1">
    <source>
        <dbReference type="SMART" id="SM00881"/>
    </source>
</evidence>
<evidence type="ECO:0000313" key="2">
    <source>
        <dbReference type="EMBL" id="MDN4472600.1"/>
    </source>
</evidence>
<organism evidence="2 3">
    <name type="scientific">Demequina zhanjiangensis</name>
    <dbReference type="NCBI Taxonomy" id="3051659"/>
    <lineage>
        <taxon>Bacteria</taxon>
        <taxon>Bacillati</taxon>
        <taxon>Actinomycetota</taxon>
        <taxon>Actinomycetes</taxon>
        <taxon>Micrococcales</taxon>
        <taxon>Demequinaceae</taxon>
        <taxon>Demequina</taxon>
    </lineage>
</organism>
<comment type="caution">
    <text evidence="2">The sequence shown here is derived from an EMBL/GenBank/DDBJ whole genome shotgun (WGS) entry which is preliminary data.</text>
</comment>
<feature type="domain" description="CoA-binding" evidence="1">
    <location>
        <begin position="11"/>
        <end position="102"/>
    </location>
</feature>
<dbReference type="Proteomes" id="UP001172738">
    <property type="component" value="Unassembled WGS sequence"/>
</dbReference>
<reference evidence="2" key="1">
    <citation type="submission" date="2023-06" db="EMBL/GenBank/DDBJ databases">
        <title>SYSU T00b26.</title>
        <authorList>
            <person name="Gao L."/>
            <person name="Fang B.-Z."/>
            <person name="Li W.-J."/>
        </authorList>
    </citation>
    <scope>NUCLEOTIDE SEQUENCE</scope>
    <source>
        <strain evidence="2">SYSU T00b26</strain>
    </source>
</reference>
<dbReference type="RefSeq" id="WP_301127301.1">
    <property type="nucleotide sequence ID" value="NZ_JAUHPV010000003.1"/>
</dbReference>
<dbReference type="PANTHER" id="PTHR33303:SF2">
    <property type="entry name" value="COA-BINDING DOMAIN-CONTAINING PROTEIN"/>
    <property type="match status" value="1"/>
</dbReference>
<gene>
    <name evidence="2" type="ORF">QQX04_06295</name>
</gene>
<dbReference type="SUPFAM" id="SSF51735">
    <property type="entry name" value="NAD(P)-binding Rossmann-fold domains"/>
    <property type="match status" value="1"/>
</dbReference>
<dbReference type="SMART" id="SM00881">
    <property type="entry name" value="CoA_binding"/>
    <property type="match status" value="1"/>
</dbReference>
<dbReference type="PANTHER" id="PTHR33303">
    <property type="entry name" value="CYTOPLASMIC PROTEIN-RELATED"/>
    <property type="match status" value="1"/>
</dbReference>
<accession>A0ABT8G0D7</accession>
<keyword evidence="3" id="KW-1185">Reference proteome</keyword>
<proteinExistence type="predicted"/>